<sequence>MEKWLKSGSVKTNQTDTASQVLSKPSTSRDSAAENSSCVSTSDSKPQKSSTSTGTSSKKRKYSSEYLKYGFSFTGEEESPNPLCVVCGEVLSNGSMKPSLLLRHLESKHAQHKNKEITYFERLSKNYGKDGVVSSYFASVNRDNENALEASFKISYHIAKSGRNYTIGEDLIAPCIKDAVQCMFGQDFVRKVNSIPLSNNTVSRRIRDISEYIEEKVVEQLKDSDLFSIQVDESTDIAALAILLVTARYVNPNKEFEENLLLCHALTERTTGEDVFNVIHSYFCEKGIDWGKLCGICTDGGKSMSGIYVGLRGRVKEVAPHVAWSHCCIHRQSLAAKKLPSSLNDVLNEAVKVVNFVKANATNSRLFKVLCEDMGGIHSTLLLHTEVRWLSRGKVLTRLFELRHELQVFFEEHPFYLASKFHDSDWLQKLAYLADIFSQINKLNLELQNSSITVFKVADKIESMLKKIDFWKTCIQNNQAEVFGTLHDFLSDNNLPISSEVKHQIVTHLTNLKDSFRKYFPKRGDGENWIADPFNEENVKTATLPVHEMEKLLELSSDSSLKSEFKKTPWTILGEH</sequence>
<dbReference type="InterPro" id="IPR012337">
    <property type="entry name" value="RNaseH-like_sf"/>
</dbReference>
<name>A0AAW1UXV8_9CUCU</name>
<dbReference type="SUPFAM" id="SSF53098">
    <property type="entry name" value="Ribonuclease H-like"/>
    <property type="match status" value="1"/>
</dbReference>
<evidence type="ECO:0000313" key="2">
    <source>
        <dbReference type="EMBL" id="KAK9885681.1"/>
    </source>
</evidence>
<proteinExistence type="predicted"/>
<feature type="region of interest" description="Disordered" evidence="1">
    <location>
        <begin position="1"/>
        <end position="58"/>
    </location>
</feature>
<dbReference type="Proteomes" id="UP001431783">
    <property type="component" value="Unassembled WGS sequence"/>
</dbReference>
<evidence type="ECO:0000256" key="1">
    <source>
        <dbReference type="SAM" id="MobiDB-lite"/>
    </source>
</evidence>
<evidence type="ECO:0008006" key="4">
    <source>
        <dbReference type="Google" id="ProtNLM"/>
    </source>
</evidence>
<gene>
    <name evidence="2" type="ORF">WA026_012445</name>
</gene>
<feature type="compositionally biased region" description="Low complexity" evidence="1">
    <location>
        <begin position="47"/>
        <end position="56"/>
    </location>
</feature>
<dbReference type="PANTHER" id="PTHR45913:SF19">
    <property type="entry name" value="LOW QUALITY PROTEIN: ZINC FINGER BED DOMAIN-CONTAINING PROTEIN 5-LIKE"/>
    <property type="match status" value="1"/>
</dbReference>
<reference evidence="2 3" key="1">
    <citation type="submission" date="2023-03" db="EMBL/GenBank/DDBJ databases">
        <title>Genome insight into feeding habits of ladybird beetles.</title>
        <authorList>
            <person name="Li H.-S."/>
            <person name="Huang Y.-H."/>
            <person name="Pang H."/>
        </authorList>
    </citation>
    <scope>NUCLEOTIDE SEQUENCE [LARGE SCALE GENOMIC DNA]</scope>
    <source>
        <strain evidence="2">SYSU_2023b</strain>
        <tissue evidence="2">Whole body</tissue>
    </source>
</reference>
<protein>
    <recommendedName>
        <fullName evidence="4">Zinc finger BED domain-containing protein 5</fullName>
    </recommendedName>
</protein>
<feature type="compositionally biased region" description="Polar residues" evidence="1">
    <location>
        <begin position="9"/>
        <end position="43"/>
    </location>
</feature>
<organism evidence="2 3">
    <name type="scientific">Henosepilachna vigintioctopunctata</name>
    <dbReference type="NCBI Taxonomy" id="420089"/>
    <lineage>
        <taxon>Eukaryota</taxon>
        <taxon>Metazoa</taxon>
        <taxon>Ecdysozoa</taxon>
        <taxon>Arthropoda</taxon>
        <taxon>Hexapoda</taxon>
        <taxon>Insecta</taxon>
        <taxon>Pterygota</taxon>
        <taxon>Neoptera</taxon>
        <taxon>Endopterygota</taxon>
        <taxon>Coleoptera</taxon>
        <taxon>Polyphaga</taxon>
        <taxon>Cucujiformia</taxon>
        <taxon>Coccinelloidea</taxon>
        <taxon>Coccinellidae</taxon>
        <taxon>Epilachninae</taxon>
        <taxon>Epilachnini</taxon>
        <taxon>Henosepilachna</taxon>
    </lineage>
</organism>
<comment type="caution">
    <text evidence="2">The sequence shown here is derived from an EMBL/GenBank/DDBJ whole genome shotgun (WGS) entry which is preliminary data.</text>
</comment>
<dbReference type="EMBL" id="JARQZJ010000096">
    <property type="protein sequence ID" value="KAK9885681.1"/>
    <property type="molecule type" value="Genomic_DNA"/>
</dbReference>
<keyword evidence="3" id="KW-1185">Reference proteome</keyword>
<accession>A0AAW1UXV8</accession>
<dbReference type="AlphaFoldDB" id="A0AAW1UXV8"/>
<dbReference type="PANTHER" id="PTHR45913">
    <property type="entry name" value="EPM2A-INTERACTING PROTEIN 1"/>
    <property type="match status" value="1"/>
</dbReference>
<evidence type="ECO:0000313" key="3">
    <source>
        <dbReference type="Proteomes" id="UP001431783"/>
    </source>
</evidence>